<evidence type="ECO:0000313" key="3">
    <source>
        <dbReference type="Proteomes" id="UP000593561"/>
    </source>
</evidence>
<dbReference type="InterPro" id="IPR044730">
    <property type="entry name" value="RNase_H-like_dom_plant"/>
</dbReference>
<evidence type="ECO:0000259" key="1">
    <source>
        <dbReference type="Pfam" id="PF13456"/>
    </source>
</evidence>
<keyword evidence="3" id="KW-1185">Reference proteome</keyword>
<evidence type="ECO:0000313" key="2">
    <source>
        <dbReference type="EMBL" id="MBA0635492.1"/>
    </source>
</evidence>
<gene>
    <name evidence="2" type="ORF">Godav_029454</name>
</gene>
<dbReference type="InterPro" id="IPR052929">
    <property type="entry name" value="RNase_H-like_EbsB-rel"/>
</dbReference>
<dbReference type="EMBL" id="JABFAC010241990">
    <property type="protein sequence ID" value="MBA0635492.1"/>
    <property type="molecule type" value="Genomic_DNA"/>
</dbReference>
<protein>
    <recommendedName>
        <fullName evidence="1">RNase H type-1 domain-containing protein</fullName>
    </recommendedName>
</protein>
<dbReference type="PANTHER" id="PTHR47074">
    <property type="entry name" value="BNAC02G40300D PROTEIN"/>
    <property type="match status" value="1"/>
</dbReference>
<dbReference type="GO" id="GO:0003676">
    <property type="term" value="F:nucleic acid binding"/>
    <property type="evidence" value="ECO:0007669"/>
    <property type="project" value="InterPro"/>
</dbReference>
<comment type="caution">
    <text evidence="2">The sequence shown here is derived from an EMBL/GenBank/DDBJ whole genome shotgun (WGS) entry which is preliminary data.</text>
</comment>
<proteinExistence type="predicted"/>
<reference evidence="2 3" key="1">
    <citation type="journal article" date="2019" name="Genome Biol. Evol.">
        <title>Insights into the evolution of the New World diploid cottons (Gossypium, subgenus Houzingenia) based on genome sequencing.</title>
        <authorList>
            <person name="Grover C.E."/>
            <person name="Arick M.A. 2nd"/>
            <person name="Thrash A."/>
            <person name="Conover J.L."/>
            <person name="Sanders W.S."/>
            <person name="Peterson D.G."/>
            <person name="Frelichowski J.E."/>
            <person name="Scheffler J.A."/>
            <person name="Scheffler B.E."/>
            <person name="Wendel J.F."/>
        </authorList>
    </citation>
    <scope>NUCLEOTIDE SEQUENCE [LARGE SCALE GENOMIC DNA]</scope>
    <source>
        <strain evidence="2">27</strain>
        <tissue evidence="2">Leaf</tissue>
    </source>
</reference>
<sequence>MLEEPLLSNNIAKKKWKKPPKGFIKINFDAAVGENRIGYGMIIRDEEGFVLGGGGGFKKLRVSVEEAECVAFKESIDMARRLKLREHVLFEMDHVELVNRINNLDKDVTVIGAQIKECKATFNFFKSAKLVWTERSCNNVANLLCKKMYSEAINSLFEIDYPSDIHNAVIRDVS</sequence>
<accession>A0A7J8TBG8</accession>
<dbReference type="InterPro" id="IPR002156">
    <property type="entry name" value="RNaseH_domain"/>
</dbReference>
<dbReference type="GO" id="GO:0004523">
    <property type="term" value="F:RNA-DNA hybrid ribonuclease activity"/>
    <property type="evidence" value="ECO:0007669"/>
    <property type="project" value="InterPro"/>
</dbReference>
<dbReference type="InterPro" id="IPR036397">
    <property type="entry name" value="RNaseH_sf"/>
</dbReference>
<feature type="domain" description="RNase H type-1" evidence="1">
    <location>
        <begin position="27"/>
        <end position="147"/>
    </location>
</feature>
<dbReference type="AlphaFoldDB" id="A0A7J8TBG8"/>
<dbReference type="PANTHER" id="PTHR47074:SF48">
    <property type="entry name" value="POLYNUCLEOTIDYL TRANSFERASE, RIBONUCLEASE H-LIKE SUPERFAMILY PROTEIN"/>
    <property type="match status" value="1"/>
</dbReference>
<dbReference type="Pfam" id="PF13456">
    <property type="entry name" value="RVT_3"/>
    <property type="match status" value="1"/>
</dbReference>
<dbReference type="Proteomes" id="UP000593561">
    <property type="component" value="Unassembled WGS sequence"/>
</dbReference>
<organism evidence="2 3">
    <name type="scientific">Gossypium davidsonii</name>
    <name type="common">Davidson's cotton</name>
    <name type="synonym">Gossypium klotzschianum subsp. davidsonii</name>
    <dbReference type="NCBI Taxonomy" id="34287"/>
    <lineage>
        <taxon>Eukaryota</taxon>
        <taxon>Viridiplantae</taxon>
        <taxon>Streptophyta</taxon>
        <taxon>Embryophyta</taxon>
        <taxon>Tracheophyta</taxon>
        <taxon>Spermatophyta</taxon>
        <taxon>Magnoliopsida</taxon>
        <taxon>eudicotyledons</taxon>
        <taxon>Gunneridae</taxon>
        <taxon>Pentapetalae</taxon>
        <taxon>rosids</taxon>
        <taxon>malvids</taxon>
        <taxon>Malvales</taxon>
        <taxon>Malvaceae</taxon>
        <taxon>Malvoideae</taxon>
        <taxon>Gossypium</taxon>
    </lineage>
</organism>
<dbReference type="InterPro" id="IPR012337">
    <property type="entry name" value="RNaseH-like_sf"/>
</dbReference>
<name>A0A7J8TBG8_GOSDV</name>
<dbReference type="Gene3D" id="3.30.420.10">
    <property type="entry name" value="Ribonuclease H-like superfamily/Ribonuclease H"/>
    <property type="match status" value="1"/>
</dbReference>
<dbReference type="SUPFAM" id="SSF53098">
    <property type="entry name" value="Ribonuclease H-like"/>
    <property type="match status" value="1"/>
</dbReference>
<dbReference type="CDD" id="cd06222">
    <property type="entry name" value="RNase_H_like"/>
    <property type="match status" value="1"/>
</dbReference>